<proteinExistence type="predicted"/>
<dbReference type="EMBL" id="AWWV01013993">
    <property type="protein sequence ID" value="OMO59299.1"/>
    <property type="molecule type" value="Genomic_DNA"/>
</dbReference>
<organism evidence="1 2">
    <name type="scientific">Corchorus capsularis</name>
    <name type="common">Jute</name>
    <dbReference type="NCBI Taxonomy" id="210143"/>
    <lineage>
        <taxon>Eukaryota</taxon>
        <taxon>Viridiplantae</taxon>
        <taxon>Streptophyta</taxon>
        <taxon>Embryophyta</taxon>
        <taxon>Tracheophyta</taxon>
        <taxon>Spermatophyta</taxon>
        <taxon>Magnoliopsida</taxon>
        <taxon>eudicotyledons</taxon>
        <taxon>Gunneridae</taxon>
        <taxon>Pentapetalae</taxon>
        <taxon>rosids</taxon>
        <taxon>malvids</taxon>
        <taxon>Malvales</taxon>
        <taxon>Malvaceae</taxon>
        <taxon>Grewioideae</taxon>
        <taxon>Apeibeae</taxon>
        <taxon>Corchorus</taxon>
    </lineage>
</organism>
<comment type="caution">
    <text evidence="1">The sequence shown here is derived from an EMBL/GenBank/DDBJ whole genome shotgun (WGS) entry which is preliminary data.</text>
</comment>
<dbReference type="OrthoDB" id="10438588at2759"/>
<sequence>MKVKAREADKVGGEANVGDVHNEGELTCSRQRRHKKRDIIVKMTNATVAARLATLLGIVGSSKHRECCYHFERWK</sequence>
<keyword evidence="2" id="KW-1185">Reference proteome</keyword>
<dbReference type="AlphaFoldDB" id="A0A1R3GMM6"/>
<gene>
    <name evidence="1" type="ORF">CCACVL1_24938</name>
</gene>
<protein>
    <submittedName>
        <fullName evidence="1">Uncharacterized protein</fullName>
    </submittedName>
</protein>
<accession>A0A1R3GMM6</accession>
<evidence type="ECO:0000313" key="1">
    <source>
        <dbReference type="EMBL" id="OMO59299.1"/>
    </source>
</evidence>
<dbReference type="Proteomes" id="UP000188268">
    <property type="component" value="Unassembled WGS sequence"/>
</dbReference>
<reference evidence="1 2" key="1">
    <citation type="submission" date="2013-09" db="EMBL/GenBank/DDBJ databases">
        <title>Corchorus capsularis genome sequencing.</title>
        <authorList>
            <person name="Alam M."/>
            <person name="Haque M.S."/>
            <person name="Islam M.S."/>
            <person name="Emdad E.M."/>
            <person name="Islam M.M."/>
            <person name="Ahmed B."/>
            <person name="Halim A."/>
            <person name="Hossen Q.M.M."/>
            <person name="Hossain M.Z."/>
            <person name="Ahmed R."/>
            <person name="Khan M.M."/>
            <person name="Islam R."/>
            <person name="Rashid M.M."/>
            <person name="Khan S.A."/>
            <person name="Rahman M.S."/>
            <person name="Alam M."/>
        </authorList>
    </citation>
    <scope>NUCLEOTIDE SEQUENCE [LARGE SCALE GENOMIC DNA]</scope>
    <source>
        <strain evidence="2">cv. CVL-1</strain>
        <tissue evidence="1">Whole seedling</tissue>
    </source>
</reference>
<dbReference type="Gramene" id="OMO59299">
    <property type="protein sequence ID" value="OMO59299"/>
    <property type="gene ID" value="CCACVL1_24938"/>
</dbReference>
<evidence type="ECO:0000313" key="2">
    <source>
        <dbReference type="Proteomes" id="UP000188268"/>
    </source>
</evidence>
<name>A0A1R3GMM6_COCAP</name>